<evidence type="ECO:0000259" key="5">
    <source>
        <dbReference type="Pfam" id="PF25019"/>
    </source>
</evidence>
<dbReference type="InterPro" id="IPR032675">
    <property type="entry name" value="LRR_dom_sf"/>
</dbReference>
<dbReference type="GO" id="GO:0006952">
    <property type="term" value="P:defense response"/>
    <property type="evidence" value="ECO:0007669"/>
    <property type="project" value="UniProtKB-KW"/>
</dbReference>
<organism evidence="6 7">
    <name type="scientific">Corchorus olitorius</name>
    <dbReference type="NCBI Taxonomy" id="93759"/>
    <lineage>
        <taxon>Eukaryota</taxon>
        <taxon>Viridiplantae</taxon>
        <taxon>Streptophyta</taxon>
        <taxon>Embryophyta</taxon>
        <taxon>Tracheophyta</taxon>
        <taxon>Spermatophyta</taxon>
        <taxon>Magnoliopsida</taxon>
        <taxon>eudicotyledons</taxon>
        <taxon>Gunneridae</taxon>
        <taxon>Pentapetalae</taxon>
        <taxon>rosids</taxon>
        <taxon>malvids</taxon>
        <taxon>Malvales</taxon>
        <taxon>Malvaceae</taxon>
        <taxon>Grewioideae</taxon>
        <taxon>Apeibeae</taxon>
        <taxon>Corchorus</taxon>
    </lineage>
</organism>
<evidence type="ECO:0000256" key="3">
    <source>
        <dbReference type="ARBA" id="ARBA00022821"/>
    </source>
</evidence>
<sequence length="696" mass="78215">MADALLTAVATSILDSINSLWLQEFGISGSLKTELERLQSTLTTIQAVLLDAEEKQWKSEAIKNWLRKLKDVAYEVDDILDEFATNTHRGRLQRDAGNLKLPKVNSLRSLIVQDDFYLKIATKQKHLRALEVRDYQAMKISIDNFRHVRYLNLTDSDVQIVPESISSLRNLQTLNLRYCHRLQMLPEGLSDLKNLIYVDITECYALTCMPAGLGKLLSLRTLSRFIVGKRRGCYIDELKGLALEGELCIEDLDNVKSSRDARSANLKMKQNLRSVSLAWRENNSGDQHENAEDVLNGLQPHSSLKKLSIRNYHGPRFSYWLMNLLVPNLIEISLENCGSCECLPPLGKLHFLKKLSINGMDALKFIDSSFYGDGEISFPSLEWLCFSDMLCLEEWTTVNGKETFPLLTSLTIGYCPMLVELPMLPSLKRLEVEEASVSLLSSVMHFTFLTSLKIGDHTGELTVLPDGLLRNYKQLEDLTICAINLKSLSNVLDNLSALRRLDLQICHDLESLPAGLESLSCLESLHLSKCDSLISLPANGLCGLSSLSSLWIQNCEKLESLSNGVRYLTSLKDLLIDVCPELKSLPDSIQHLSALRSLRILGCEGLTCLPNQIQHLSSLSLLEIWECPNLMALPRGLQSLMALTELRIGKCSHLERRCIKEIGEDWPFIAHIPCTTIKSYEEYSEGRGSSGSLLTR</sequence>
<evidence type="ECO:0000256" key="2">
    <source>
        <dbReference type="ARBA" id="ARBA00022741"/>
    </source>
</evidence>
<dbReference type="GO" id="GO:0000166">
    <property type="term" value="F:nucleotide binding"/>
    <property type="evidence" value="ECO:0007669"/>
    <property type="project" value="UniProtKB-KW"/>
</dbReference>
<dbReference type="PANTHER" id="PTHR47186:SF13">
    <property type="entry name" value="DISEASE RESISTANCE PROTEIN RGA3"/>
    <property type="match status" value="1"/>
</dbReference>
<dbReference type="InterPro" id="IPR041118">
    <property type="entry name" value="Rx_N"/>
</dbReference>
<dbReference type="PANTHER" id="PTHR47186">
    <property type="entry name" value="LEUCINE-RICH REPEAT-CONTAINING PROTEIN 57"/>
    <property type="match status" value="1"/>
</dbReference>
<keyword evidence="3" id="KW-0611">Plant defense</keyword>
<evidence type="ECO:0000313" key="7">
    <source>
        <dbReference type="Proteomes" id="UP000187203"/>
    </source>
</evidence>
<dbReference type="EMBL" id="AWUE01019474">
    <property type="protein sequence ID" value="OMO73329.1"/>
    <property type="molecule type" value="Genomic_DNA"/>
</dbReference>
<dbReference type="OrthoDB" id="2973320at2759"/>
<evidence type="ECO:0000256" key="1">
    <source>
        <dbReference type="ARBA" id="ARBA00022737"/>
    </source>
</evidence>
<dbReference type="SUPFAM" id="SSF52058">
    <property type="entry name" value="L domain-like"/>
    <property type="match status" value="1"/>
</dbReference>
<dbReference type="InterPro" id="IPR038005">
    <property type="entry name" value="RX-like_CC"/>
</dbReference>
<dbReference type="SUPFAM" id="SSF52047">
    <property type="entry name" value="RNI-like"/>
    <property type="match status" value="1"/>
</dbReference>
<feature type="domain" description="Disease resistance N-terminal" evidence="4">
    <location>
        <begin position="11"/>
        <end position="92"/>
    </location>
</feature>
<dbReference type="Proteomes" id="UP000187203">
    <property type="component" value="Unassembled WGS sequence"/>
</dbReference>
<protein>
    <submittedName>
        <fullName evidence="6">Uncharacterized protein</fullName>
    </submittedName>
</protein>
<dbReference type="CDD" id="cd14798">
    <property type="entry name" value="RX-CC_like"/>
    <property type="match status" value="1"/>
</dbReference>
<dbReference type="STRING" id="93759.A0A1R3HSD1"/>
<feature type="domain" description="R13L1/DRL21-like LRR repeat region" evidence="5">
    <location>
        <begin position="235"/>
        <end position="360"/>
    </location>
</feature>
<dbReference type="AlphaFoldDB" id="A0A1R3HSD1"/>
<accession>A0A1R3HSD1</accession>
<reference evidence="7" key="1">
    <citation type="submission" date="2013-09" db="EMBL/GenBank/DDBJ databases">
        <title>Corchorus olitorius genome sequencing.</title>
        <authorList>
            <person name="Alam M."/>
            <person name="Haque M.S."/>
            <person name="Islam M.S."/>
            <person name="Emdad E.M."/>
            <person name="Islam M.M."/>
            <person name="Ahmed B."/>
            <person name="Halim A."/>
            <person name="Hossen Q.M.M."/>
            <person name="Hossain M.Z."/>
            <person name="Ahmed R."/>
            <person name="Khan M.M."/>
            <person name="Islam R."/>
            <person name="Rashid M.M."/>
            <person name="Khan S.A."/>
            <person name="Rahman M.S."/>
            <person name="Alam M."/>
            <person name="Yahiya A.S."/>
            <person name="Khan M.S."/>
            <person name="Azam M.S."/>
            <person name="Haque T."/>
            <person name="Lashkar M.Z.H."/>
            <person name="Akhand A.I."/>
            <person name="Morshed G."/>
            <person name="Roy S."/>
            <person name="Uddin K.S."/>
            <person name="Rabeya T."/>
            <person name="Hossain A.S."/>
            <person name="Chowdhury A."/>
            <person name="Snigdha A.R."/>
            <person name="Mortoza M.S."/>
            <person name="Matin S.A."/>
            <person name="Hoque S.M.E."/>
            <person name="Islam M.K."/>
            <person name="Roy D.K."/>
            <person name="Haider R."/>
            <person name="Moosa M.M."/>
            <person name="Elias S.M."/>
            <person name="Hasan A.M."/>
            <person name="Jahan S."/>
            <person name="Shafiuddin M."/>
            <person name="Mahmood N."/>
            <person name="Shommy N.S."/>
        </authorList>
    </citation>
    <scope>NUCLEOTIDE SEQUENCE [LARGE SCALE GENOMIC DNA]</scope>
    <source>
        <strain evidence="7">cv. O-4</strain>
    </source>
</reference>
<comment type="caution">
    <text evidence="6">The sequence shown here is derived from an EMBL/GenBank/DDBJ whole genome shotgun (WGS) entry which is preliminary data.</text>
</comment>
<keyword evidence="7" id="KW-1185">Reference proteome</keyword>
<evidence type="ECO:0000259" key="4">
    <source>
        <dbReference type="Pfam" id="PF18052"/>
    </source>
</evidence>
<dbReference type="Gene3D" id="1.20.5.4130">
    <property type="match status" value="1"/>
</dbReference>
<gene>
    <name evidence="6" type="ORF">COLO4_27159</name>
</gene>
<evidence type="ECO:0000313" key="6">
    <source>
        <dbReference type="EMBL" id="OMO73329.1"/>
    </source>
</evidence>
<name>A0A1R3HSD1_9ROSI</name>
<proteinExistence type="predicted"/>
<keyword evidence="1" id="KW-0677">Repeat</keyword>
<keyword evidence="2" id="KW-0547">Nucleotide-binding</keyword>
<dbReference type="InterPro" id="IPR056789">
    <property type="entry name" value="LRR_R13L1-DRL21"/>
</dbReference>
<dbReference type="Pfam" id="PF18052">
    <property type="entry name" value="Rx_N"/>
    <property type="match status" value="1"/>
</dbReference>
<dbReference type="Gene3D" id="3.80.10.10">
    <property type="entry name" value="Ribonuclease Inhibitor"/>
    <property type="match status" value="3"/>
</dbReference>
<dbReference type="Pfam" id="PF25019">
    <property type="entry name" value="LRR_R13L1-DRL21"/>
    <property type="match status" value="1"/>
</dbReference>